<evidence type="ECO:0000256" key="2">
    <source>
        <dbReference type="ARBA" id="ARBA00022692"/>
    </source>
</evidence>
<keyword evidence="6" id="KW-0868">Chloride</keyword>
<protein>
    <recommendedName>
        <fullName evidence="6">Bestrophin homolog</fullName>
    </recommendedName>
</protein>
<feature type="region of interest" description="Disordered" evidence="7">
    <location>
        <begin position="351"/>
        <end position="481"/>
    </location>
</feature>
<dbReference type="PANTHER" id="PTHR10736">
    <property type="entry name" value="BESTROPHIN"/>
    <property type="match status" value="1"/>
</dbReference>
<keyword evidence="3" id="KW-1133">Transmembrane helix</keyword>
<evidence type="ECO:0000256" key="7">
    <source>
        <dbReference type="SAM" id="MobiDB-lite"/>
    </source>
</evidence>
<dbReference type="PANTHER" id="PTHR10736:SF33">
    <property type="entry name" value="BESTROPHIN HOMOLOG"/>
    <property type="match status" value="1"/>
</dbReference>
<reference evidence="10" key="1">
    <citation type="submission" date="2016-06" db="UniProtKB">
        <authorList>
            <consortium name="WormBaseParasite"/>
        </authorList>
    </citation>
    <scope>IDENTIFICATION</scope>
</reference>
<organism evidence="9 10">
    <name type="scientific">Toxocara canis</name>
    <name type="common">Canine roundworm</name>
    <dbReference type="NCBI Taxonomy" id="6265"/>
    <lineage>
        <taxon>Eukaryota</taxon>
        <taxon>Metazoa</taxon>
        <taxon>Ecdysozoa</taxon>
        <taxon>Nematoda</taxon>
        <taxon>Chromadorea</taxon>
        <taxon>Rhabditida</taxon>
        <taxon>Spirurina</taxon>
        <taxon>Ascaridomorpha</taxon>
        <taxon>Ascaridoidea</taxon>
        <taxon>Toxocaridae</taxon>
        <taxon>Toxocara</taxon>
    </lineage>
</organism>
<evidence type="ECO:0000313" key="9">
    <source>
        <dbReference type="Proteomes" id="UP000050794"/>
    </source>
</evidence>
<accession>A0A183UPQ5</accession>
<dbReference type="WBParaSite" id="TCNE_0001047501-mRNA-1">
    <property type="protein sequence ID" value="TCNE_0001047501-mRNA-1"/>
    <property type="gene ID" value="TCNE_0001047501"/>
</dbReference>
<keyword evidence="9" id="KW-1185">Reference proteome</keyword>
<evidence type="ECO:0000256" key="4">
    <source>
        <dbReference type="ARBA" id="ARBA00023136"/>
    </source>
</evidence>
<dbReference type="EMBL" id="UYWY01020509">
    <property type="protein sequence ID" value="VDM41796.1"/>
    <property type="molecule type" value="Genomic_DNA"/>
</dbReference>
<gene>
    <name evidence="8" type="ORF">TCNE_LOCUS10475</name>
</gene>
<proteinExistence type="inferred from homology"/>
<evidence type="ECO:0000313" key="8">
    <source>
        <dbReference type="EMBL" id="VDM41796.1"/>
    </source>
</evidence>
<comment type="subcellular location">
    <subcellularLocation>
        <location evidence="6">Cell membrane</location>
        <topology evidence="6">Multi-pass membrane protein</topology>
    </subcellularLocation>
    <subcellularLocation>
        <location evidence="1">Membrane</location>
    </subcellularLocation>
</comment>
<reference evidence="8 9" key="2">
    <citation type="submission" date="2018-11" db="EMBL/GenBank/DDBJ databases">
        <authorList>
            <consortium name="Pathogen Informatics"/>
        </authorList>
    </citation>
    <scope>NUCLEOTIDE SEQUENCE [LARGE SCALE GENOMIC DNA]</scope>
</reference>
<dbReference type="GO" id="GO:0034707">
    <property type="term" value="C:chloride channel complex"/>
    <property type="evidence" value="ECO:0007669"/>
    <property type="project" value="UniProtKB-KW"/>
</dbReference>
<comment type="similarity">
    <text evidence="5 6">Belongs to the anion channel-forming bestrophin (TC 1.A.46) family. Calcium-sensitive chloride channel subfamily.</text>
</comment>
<name>A0A183UPQ5_TOXCA</name>
<keyword evidence="6" id="KW-0813">Transport</keyword>
<evidence type="ECO:0000256" key="5">
    <source>
        <dbReference type="ARBA" id="ARBA00034769"/>
    </source>
</evidence>
<keyword evidence="6" id="KW-0869">Chloride channel</keyword>
<evidence type="ECO:0000256" key="3">
    <source>
        <dbReference type="ARBA" id="ARBA00022989"/>
    </source>
</evidence>
<keyword evidence="6" id="KW-0406">Ion transport</keyword>
<dbReference type="Pfam" id="PF01062">
    <property type="entry name" value="Bestrophin"/>
    <property type="match status" value="1"/>
</dbReference>
<dbReference type="GO" id="GO:0005886">
    <property type="term" value="C:plasma membrane"/>
    <property type="evidence" value="ECO:0007669"/>
    <property type="project" value="UniProtKB-SubCell"/>
</dbReference>
<feature type="compositionally biased region" description="Acidic residues" evidence="7">
    <location>
        <begin position="462"/>
        <end position="481"/>
    </location>
</feature>
<dbReference type="GO" id="GO:0005254">
    <property type="term" value="F:chloride channel activity"/>
    <property type="evidence" value="ECO:0007669"/>
    <property type="project" value="UniProtKB-KW"/>
</dbReference>
<evidence type="ECO:0000256" key="1">
    <source>
        <dbReference type="ARBA" id="ARBA00004370"/>
    </source>
</evidence>
<evidence type="ECO:0000256" key="6">
    <source>
        <dbReference type="RuleBase" id="RU363126"/>
    </source>
</evidence>
<keyword evidence="6" id="KW-1003">Cell membrane</keyword>
<dbReference type="InterPro" id="IPR021134">
    <property type="entry name" value="Bestrophin-like"/>
</dbReference>
<comment type="function">
    <text evidence="6">Forms chloride channels.</text>
</comment>
<keyword evidence="4" id="KW-0472">Membrane</keyword>
<keyword evidence="2" id="KW-0812">Transmembrane</keyword>
<dbReference type="Proteomes" id="UP000050794">
    <property type="component" value="Unassembled WGS sequence"/>
</dbReference>
<sequence>MLGFFINVIVSRWWTIPALYVCNYISGHDEYGRLIRRTVIRFLLFYQVLVYRDISEVIRRRFPTLGYVTELELQHFITIPSKCKKYWVPINWAMNVIRRARREKRIDCDHAQQDIFKVILEFRKKLQLLIRYDWAPIPLVYTQVVCLTVRLYFCFELICRQNLEASPDPTYLQQVDICIPVMSMFQFLFYMGWLKVAEVLLNPFGDDDDDFEINWLIDRNLRVGLTIADETWEAPLVRDTFWTARAADPMYSVDTVRERYNPQVGSASNLPYVFMSISCFSKALKARRTSVQMIPRLSVNENEEEREKGPEYHIERQALLPSQTVLNKHTKHGSQEAFVEQAAEIIEILQRQSDTKKPPSPMSSSNSTPKFPRNVSSAKILDEKHELDVVEEESDRSRKASTGTDSTDDAEKKRYKRTKGNTKTSKPQVDSDDEESDVVRKSNKQRQLQFQVAVAHKISTEESSDDAESEFESALESPDETPIEALQRSQCEILHLPTSAPHLIIKYDELK</sequence>
<dbReference type="AlphaFoldDB" id="A0A183UPQ5"/>
<evidence type="ECO:0000313" key="10">
    <source>
        <dbReference type="WBParaSite" id="TCNE_0001047501-mRNA-1"/>
    </source>
</evidence>
<dbReference type="InterPro" id="IPR000615">
    <property type="entry name" value="Bestrophin"/>
</dbReference>
<keyword evidence="6" id="KW-0407">Ion channel</keyword>